<protein>
    <recommendedName>
        <fullName evidence="3">CD-NTase associated protein 4-like DNA endonuclease domain-containing protein</fullName>
    </recommendedName>
</protein>
<comment type="caution">
    <text evidence="1">The sequence shown here is derived from an EMBL/GenBank/DDBJ whole genome shotgun (WGS) entry which is preliminary data.</text>
</comment>
<sequence>MGIDVVSIGRTACCRLDTPRHLRSVILLAVRRTGGFGRVTETHQQQAEPVLGLLAATAGVESDQTGLDTFARYVWQAKQIVRQWLTCLAEHDGPLFAVCEQVEDLALVYPDRIRFIQLKTRDRGSWSVAAMCDRGLDALVRSYRAARKARIHDVCTFELWTEGAIADKADTVAFVEDPTAAEREVRAKLVASGLVRSWVDDFLQRLVVRPDQPTRAHIDAKVMWELGALWPMLSRPEVEHLYERLLMAATAAQTGGSGQAKSIQAHLAAALPHVGRDLPAPDDPDGAAIESIRDQVLSRGMLGALTPPLPGESVEQLLARMSAGSTASLLELKMMRAGAGRHLIERVQEMRADMEVQRQLLLASRDSADADLERLATRVLSMAEATATRISLSAASSPAAAGRPAEAIAADLLARPGDLAHCDRHPLFDRDEYLILGYLGHLSDVCRFSWRPS</sequence>
<name>A0ABQ4HS59_9ACTN</name>
<evidence type="ECO:0000313" key="1">
    <source>
        <dbReference type="EMBL" id="GIJ08464.1"/>
    </source>
</evidence>
<evidence type="ECO:0000313" key="2">
    <source>
        <dbReference type="Proteomes" id="UP000647017"/>
    </source>
</evidence>
<dbReference type="Proteomes" id="UP000647017">
    <property type="component" value="Unassembled WGS sequence"/>
</dbReference>
<accession>A0ABQ4HS59</accession>
<reference evidence="1 2" key="1">
    <citation type="submission" date="2021-01" db="EMBL/GenBank/DDBJ databases">
        <title>Whole genome shotgun sequence of Verrucosispora andamanensis NBRC 109075.</title>
        <authorList>
            <person name="Komaki H."/>
            <person name="Tamura T."/>
        </authorList>
    </citation>
    <scope>NUCLEOTIDE SEQUENCE [LARGE SCALE GENOMIC DNA]</scope>
    <source>
        <strain evidence="1 2">NBRC 109075</strain>
    </source>
</reference>
<gene>
    <name evidence="1" type="ORF">Van01_16780</name>
</gene>
<organism evidence="1 2">
    <name type="scientific">Micromonospora andamanensis</name>
    <dbReference type="NCBI Taxonomy" id="1287068"/>
    <lineage>
        <taxon>Bacteria</taxon>
        <taxon>Bacillati</taxon>
        <taxon>Actinomycetota</taxon>
        <taxon>Actinomycetes</taxon>
        <taxon>Micromonosporales</taxon>
        <taxon>Micromonosporaceae</taxon>
        <taxon>Micromonospora</taxon>
    </lineage>
</organism>
<evidence type="ECO:0008006" key="3">
    <source>
        <dbReference type="Google" id="ProtNLM"/>
    </source>
</evidence>
<proteinExistence type="predicted"/>
<dbReference type="RefSeq" id="WP_239098951.1">
    <property type="nucleotide sequence ID" value="NZ_BOOZ01000007.1"/>
</dbReference>
<dbReference type="EMBL" id="BOOZ01000007">
    <property type="protein sequence ID" value="GIJ08464.1"/>
    <property type="molecule type" value="Genomic_DNA"/>
</dbReference>
<keyword evidence="2" id="KW-1185">Reference proteome</keyword>